<keyword evidence="3" id="KW-1185">Reference proteome</keyword>
<protein>
    <submittedName>
        <fullName evidence="2">Uncharacterized protein</fullName>
    </submittedName>
</protein>
<gene>
    <name evidence="2" type="ORF">RFM52_08285</name>
</gene>
<feature type="region of interest" description="Disordered" evidence="1">
    <location>
        <begin position="1"/>
        <end position="23"/>
    </location>
</feature>
<feature type="compositionally biased region" description="Polar residues" evidence="1">
    <location>
        <begin position="1"/>
        <end position="14"/>
    </location>
</feature>
<dbReference type="RefSeq" id="WP_320296255.1">
    <property type="nucleotide sequence ID" value="NZ_JAVIIU010000006.1"/>
</dbReference>
<evidence type="ECO:0000313" key="2">
    <source>
        <dbReference type="EMBL" id="MDX8485188.1"/>
    </source>
</evidence>
<reference evidence="2 3" key="1">
    <citation type="submission" date="2023-08" db="EMBL/GenBank/DDBJ databases">
        <title>Implementing the SeqCode for naming new Mesorhizobium species isolated from Vachellia karroo root nodules.</title>
        <authorList>
            <person name="Van Lill M."/>
        </authorList>
    </citation>
    <scope>NUCLEOTIDE SEQUENCE [LARGE SCALE GENOMIC DNA]</scope>
    <source>
        <strain evidence="2 3">VK2B</strain>
    </source>
</reference>
<organism evidence="2 3">
    <name type="scientific">Mesorhizobium humile</name>
    <dbReference type="NCBI Taxonomy" id="3072313"/>
    <lineage>
        <taxon>Bacteria</taxon>
        <taxon>Pseudomonadati</taxon>
        <taxon>Pseudomonadota</taxon>
        <taxon>Alphaproteobacteria</taxon>
        <taxon>Hyphomicrobiales</taxon>
        <taxon>Phyllobacteriaceae</taxon>
        <taxon>Mesorhizobium</taxon>
    </lineage>
</organism>
<sequence length="59" mass="6644">MAINSEPTNQPQSRTEADRLRKAWEDGLASDPFDDFDIEAIKEKARARLIGFPGPDRCP</sequence>
<evidence type="ECO:0000313" key="3">
    <source>
        <dbReference type="Proteomes" id="UP001280156"/>
    </source>
</evidence>
<evidence type="ECO:0000256" key="1">
    <source>
        <dbReference type="SAM" id="MobiDB-lite"/>
    </source>
</evidence>
<name>A0ABU4YE10_9HYPH</name>
<comment type="caution">
    <text evidence="2">The sequence shown here is derived from an EMBL/GenBank/DDBJ whole genome shotgun (WGS) entry which is preliminary data.</text>
</comment>
<proteinExistence type="predicted"/>
<dbReference type="EMBL" id="JAVIIV010000004">
    <property type="protein sequence ID" value="MDX8485188.1"/>
    <property type="molecule type" value="Genomic_DNA"/>
</dbReference>
<dbReference type="Proteomes" id="UP001280156">
    <property type="component" value="Unassembled WGS sequence"/>
</dbReference>
<accession>A0ABU4YE10</accession>